<evidence type="ECO:0000256" key="4">
    <source>
        <dbReference type="ARBA" id="ARBA00022679"/>
    </source>
</evidence>
<feature type="signal peptide" evidence="11">
    <location>
        <begin position="1"/>
        <end position="21"/>
    </location>
</feature>
<dbReference type="EC" id="2.7.13.3" evidence="2"/>
<evidence type="ECO:0000256" key="10">
    <source>
        <dbReference type="SAM" id="Phobius"/>
    </source>
</evidence>
<reference evidence="13 14" key="1">
    <citation type="submission" date="2016-10" db="EMBL/GenBank/DDBJ databases">
        <authorList>
            <person name="de Groot N.N."/>
        </authorList>
    </citation>
    <scope>NUCLEOTIDE SEQUENCE [LARGE SCALE GENOMIC DNA]</scope>
    <source>
        <strain evidence="13 14">CGMCC 1.12333</strain>
    </source>
</reference>
<keyword evidence="3" id="KW-0597">Phosphoprotein</keyword>
<dbReference type="SUPFAM" id="SSF55874">
    <property type="entry name" value="ATPase domain of HSP90 chaperone/DNA topoisomerase II/histidine kinase"/>
    <property type="match status" value="1"/>
</dbReference>
<dbReference type="Gene3D" id="1.20.5.1930">
    <property type="match status" value="1"/>
</dbReference>
<feature type="chain" id="PRO_5011550661" description="histidine kinase" evidence="11">
    <location>
        <begin position="22"/>
        <end position="635"/>
    </location>
</feature>
<dbReference type="PROSITE" id="PS50109">
    <property type="entry name" value="HIS_KIN"/>
    <property type="match status" value="1"/>
</dbReference>
<dbReference type="InterPro" id="IPR050482">
    <property type="entry name" value="Sensor_HK_TwoCompSys"/>
</dbReference>
<dbReference type="Pfam" id="PF02518">
    <property type="entry name" value="HATPase_c"/>
    <property type="match status" value="1"/>
</dbReference>
<dbReference type="InterPro" id="IPR036890">
    <property type="entry name" value="HATPase_C_sf"/>
</dbReference>
<dbReference type="RefSeq" id="WP_093024497.1">
    <property type="nucleotide sequence ID" value="NZ_FPBK01000004.1"/>
</dbReference>
<keyword evidence="14" id="KW-1185">Reference proteome</keyword>
<dbReference type="GO" id="GO:0005524">
    <property type="term" value="F:ATP binding"/>
    <property type="evidence" value="ECO:0007669"/>
    <property type="project" value="UniProtKB-KW"/>
</dbReference>
<evidence type="ECO:0000256" key="9">
    <source>
        <dbReference type="SAM" id="Coils"/>
    </source>
</evidence>
<dbReference type="EMBL" id="FPBK01000004">
    <property type="protein sequence ID" value="SFU45356.1"/>
    <property type="molecule type" value="Genomic_DNA"/>
</dbReference>
<dbReference type="SMART" id="SM00387">
    <property type="entry name" value="HATPase_c"/>
    <property type="match status" value="1"/>
</dbReference>
<evidence type="ECO:0000256" key="2">
    <source>
        <dbReference type="ARBA" id="ARBA00012438"/>
    </source>
</evidence>
<keyword evidence="8" id="KW-0902">Two-component regulatory system</keyword>
<feature type="coiled-coil region" evidence="9">
    <location>
        <begin position="332"/>
        <end position="375"/>
    </location>
</feature>
<keyword evidence="10" id="KW-0472">Membrane</keyword>
<comment type="catalytic activity">
    <reaction evidence="1">
        <text>ATP + protein L-histidine = ADP + protein N-phospho-L-histidine.</text>
        <dbReference type="EC" id="2.7.13.3"/>
    </reaction>
</comment>
<gene>
    <name evidence="13" type="ORF">SAMN05216480_10424</name>
</gene>
<evidence type="ECO:0000256" key="11">
    <source>
        <dbReference type="SAM" id="SignalP"/>
    </source>
</evidence>
<keyword evidence="10" id="KW-1133">Transmembrane helix</keyword>
<name>A0A1I7GAT4_9FLAO</name>
<evidence type="ECO:0000256" key="7">
    <source>
        <dbReference type="ARBA" id="ARBA00022840"/>
    </source>
</evidence>
<dbReference type="InterPro" id="IPR011990">
    <property type="entry name" value="TPR-like_helical_dom_sf"/>
</dbReference>
<evidence type="ECO:0000256" key="6">
    <source>
        <dbReference type="ARBA" id="ARBA00022777"/>
    </source>
</evidence>
<dbReference type="GO" id="GO:0000155">
    <property type="term" value="F:phosphorelay sensor kinase activity"/>
    <property type="evidence" value="ECO:0007669"/>
    <property type="project" value="InterPro"/>
</dbReference>
<keyword evidence="9" id="KW-0175">Coiled coil</keyword>
<keyword evidence="11" id="KW-0732">Signal</keyword>
<keyword evidence="10" id="KW-0812">Transmembrane</keyword>
<dbReference type="AlphaFoldDB" id="A0A1I7GAT4"/>
<dbReference type="Pfam" id="PF07730">
    <property type="entry name" value="HisKA_3"/>
    <property type="match status" value="1"/>
</dbReference>
<keyword evidence="5" id="KW-0547">Nucleotide-binding</keyword>
<dbReference type="Gene3D" id="3.30.565.10">
    <property type="entry name" value="Histidine kinase-like ATPase, C-terminal domain"/>
    <property type="match status" value="1"/>
</dbReference>
<evidence type="ECO:0000256" key="3">
    <source>
        <dbReference type="ARBA" id="ARBA00022553"/>
    </source>
</evidence>
<keyword evidence="6 13" id="KW-0418">Kinase</keyword>
<dbReference type="STRING" id="1224947.SAMN05216480_10424"/>
<evidence type="ECO:0000256" key="8">
    <source>
        <dbReference type="ARBA" id="ARBA00023012"/>
    </source>
</evidence>
<dbReference type="CDD" id="cd16917">
    <property type="entry name" value="HATPase_UhpB-NarQ-NarX-like"/>
    <property type="match status" value="1"/>
</dbReference>
<feature type="transmembrane region" description="Helical" evidence="10">
    <location>
        <begin position="378"/>
        <end position="398"/>
    </location>
</feature>
<dbReference type="GO" id="GO:0016020">
    <property type="term" value="C:membrane"/>
    <property type="evidence" value="ECO:0007669"/>
    <property type="project" value="InterPro"/>
</dbReference>
<feature type="domain" description="Histidine kinase" evidence="12">
    <location>
        <begin position="444"/>
        <end position="634"/>
    </location>
</feature>
<sequence length="635" mass="71980">MKYSLAIALLLLLFGMHFGMAQDQESHFRAFGVVPIDVSPEWYDKLQEATTPLQRIAYIDTIGEAFVKTDLADSVLAYGNKMHQLLPDIAAQHKEHLYYLQKAYFLEATGKREIGLLDEAIAAFIQGISVDEDSETAIQAYLQLGLARTYLFKGTVAKAQPILDRLLQASLPLNVRLAVMANQGDAYFVQQQLENAKQWYTNALSHPKIQQQPALALRVAIQRARVWTREGNTKEAIAVFETTKKEALAQGFYDLYIKATIAEGSIYREKEEYFIAEIALSTAYANTLSWNRLELQRSVIQELTRLYVAKKDYKNAYGLMTQNQVLNREIASKQNQRLVKDIETKYETLKKERAIDALQKEQLQKEAEIDRQKTIKNAFLIGFLVILIPIILLLVLYYQKLQTQSLLNQQQEAMNKQEVESLLQKQELDLVKTAMEAQNKERGRIARELHDSIGGNLAGIKLKMHTLPQEDQEMHTLIQQVDSTYEQVREISHSLLPKAFKEKAFTKLIAHYVDDIAKHQNFTIHFQSFPEAAINTIDPAIQVVLFNIIKELMTNAVKHAAAQQINLQVSVVPEEESIELLYEDDGKGFDTEKSAQGIGLKNIIYRVETLHGTLAIDSAPQRGTVVSISIPKASS</sequence>
<evidence type="ECO:0000313" key="14">
    <source>
        <dbReference type="Proteomes" id="UP000199138"/>
    </source>
</evidence>
<evidence type="ECO:0000313" key="13">
    <source>
        <dbReference type="EMBL" id="SFU45356.1"/>
    </source>
</evidence>
<dbReference type="SUPFAM" id="SSF48452">
    <property type="entry name" value="TPR-like"/>
    <property type="match status" value="2"/>
</dbReference>
<dbReference type="Gene3D" id="1.25.40.10">
    <property type="entry name" value="Tetratricopeptide repeat domain"/>
    <property type="match status" value="1"/>
</dbReference>
<dbReference type="InterPro" id="IPR011712">
    <property type="entry name" value="Sig_transdc_His_kin_sub3_dim/P"/>
</dbReference>
<dbReference type="OrthoDB" id="9778366at2"/>
<dbReference type="PANTHER" id="PTHR24421:SF10">
    <property type="entry name" value="NITRATE_NITRITE SENSOR PROTEIN NARQ"/>
    <property type="match status" value="1"/>
</dbReference>
<evidence type="ECO:0000256" key="5">
    <source>
        <dbReference type="ARBA" id="ARBA00022741"/>
    </source>
</evidence>
<protein>
    <recommendedName>
        <fullName evidence="2">histidine kinase</fullName>
        <ecNumber evidence="2">2.7.13.3</ecNumber>
    </recommendedName>
</protein>
<keyword evidence="4" id="KW-0808">Transferase</keyword>
<dbReference type="PANTHER" id="PTHR24421">
    <property type="entry name" value="NITRATE/NITRITE SENSOR PROTEIN NARX-RELATED"/>
    <property type="match status" value="1"/>
</dbReference>
<dbReference type="InterPro" id="IPR005467">
    <property type="entry name" value="His_kinase_dom"/>
</dbReference>
<keyword evidence="7" id="KW-0067">ATP-binding</keyword>
<evidence type="ECO:0000256" key="1">
    <source>
        <dbReference type="ARBA" id="ARBA00000085"/>
    </source>
</evidence>
<dbReference type="GO" id="GO:0046983">
    <property type="term" value="F:protein dimerization activity"/>
    <property type="evidence" value="ECO:0007669"/>
    <property type="project" value="InterPro"/>
</dbReference>
<proteinExistence type="predicted"/>
<dbReference type="InterPro" id="IPR003594">
    <property type="entry name" value="HATPase_dom"/>
</dbReference>
<dbReference type="Proteomes" id="UP000199138">
    <property type="component" value="Unassembled WGS sequence"/>
</dbReference>
<organism evidence="13 14">
    <name type="scientific">Pustulibacterium marinum</name>
    <dbReference type="NCBI Taxonomy" id="1224947"/>
    <lineage>
        <taxon>Bacteria</taxon>
        <taxon>Pseudomonadati</taxon>
        <taxon>Bacteroidota</taxon>
        <taxon>Flavobacteriia</taxon>
        <taxon>Flavobacteriales</taxon>
        <taxon>Flavobacteriaceae</taxon>
        <taxon>Pustulibacterium</taxon>
    </lineage>
</organism>
<accession>A0A1I7GAT4</accession>
<evidence type="ECO:0000259" key="12">
    <source>
        <dbReference type="PROSITE" id="PS50109"/>
    </source>
</evidence>